<protein>
    <submittedName>
        <fullName evidence="2">26777_t:CDS:1</fullName>
    </submittedName>
</protein>
<proteinExistence type="predicted"/>
<dbReference type="EMBL" id="CAJVPY010040784">
    <property type="protein sequence ID" value="CAG8806037.1"/>
    <property type="molecule type" value="Genomic_DNA"/>
</dbReference>
<organism evidence="2 3">
    <name type="scientific">Dentiscutata erythropus</name>
    <dbReference type="NCBI Taxonomy" id="1348616"/>
    <lineage>
        <taxon>Eukaryota</taxon>
        <taxon>Fungi</taxon>
        <taxon>Fungi incertae sedis</taxon>
        <taxon>Mucoromycota</taxon>
        <taxon>Glomeromycotina</taxon>
        <taxon>Glomeromycetes</taxon>
        <taxon>Diversisporales</taxon>
        <taxon>Gigasporaceae</taxon>
        <taxon>Dentiscutata</taxon>
    </lineage>
</organism>
<feature type="domain" description="Protein kinase" evidence="1">
    <location>
        <begin position="1"/>
        <end position="47"/>
    </location>
</feature>
<dbReference type="SUPFAM" id="SSF56112">
    <property type="entry name" value="Protein kinase-like (PK-like)"/>
    <property type="match status" value="1"/>
</dbReference>
<name>A0A9N9K1K4_9GLOM</name>
<keyword evidence="3" id="KW-1185">Reference proteome</keyword>
<sequence length="47" mass="5378">MQFAEDGTLKDYLQGNELNLETNVKFNIAILNGLKFLHDADIILRDL</sequence>
<dbReference type="OrthoDB" id="10261027at2759"/>
<feature type="non-terminal residue" evidence="2">
    <location>
        <position position="47"/>
    </location>
</feature>
<dbReference type="Gene3D" id="1.10.510.10">
    <property type="entry name" value="Transferase(Phosphotransferase) domain 1"/>
    <property type="match status" value="1"/>
</dbReference>
<evidence type="ECO:0000313" key="3">
    <source>
        <dbReference type="Proteomes" id="UP000789405"/>
    </source>
</evidence>
<dbReference type="GO" id="GO:0004672">
    <property type="term" value="F:protein kinase activity"/>
    <property type="evidence" value="ECO:0007669"/>
    <property type="project" value="InterPro"/>
</dbReference>
<evidence type="ECO:0000259" key="1">
    <source>
        <dbReference type="PROSITE" id="PS50011"/>
    </source>
</evidence>
<evidence type="ECO:0000313" key="2">
    <source>
        <dbReference type="EMBL" id="CAG8806037.1"/>
    </source>
</evidence>
<dbReference type="InterPro" id="IPR011009">
    <property type="entry name" value="Kinase-like_dom_sf"/>
</dbReference>
<dbReference type="InterPro" id="IPR000719">
    <property type="entry name" value="Prot_kinase_dom"/>
</dbReference>
<accession>A0A9N9K1K4</accession>
<reference evidence="2" key="1">
    <citation type="submission" date="2021-06" db="EMBL/GenBank/DDBJ databases">
        <authorList>
            <person name="Kallberg Y."/>
            <person name="Tangrot J."/>
            <person name="Rosling A."/>
        </authorList>
    </citation>
    <scope>NUCLEOTIDE SEQUENCE</scope>
    <source>
        <strain evidence="2">MA453B</strain>
    </source>
</reference>
<gene>
    <name evidence="2" type="ORF">DERYTH_LOCUS24394</name>
</gene>
<dbReference type="PROSITE" id="PS50011">
    <property type="entry name" value="PROTEIN_KINASE_DOM"/>
    <property type="match status" value="1"/>
</dbReference>
<comment type="caution">
    <text evidence="2">The sequence shown here is derived from an EMBL/GenBank/DDBJ whole genome shotgun (WGS) entry which is preliminary data.</text>
</comment>
<dbReference type="GO" id="GO:0005524">
    <property type="term" value="F:ATP binding"/>
    <property type="evidence" value="ECO:0007669"/>
    <property type="project" value="InterPro"/>
</dbReference>
<dbReference type="Proteomes" id="UP000789405">
    <property type="component" value="Unassembled WGS sequence"/>
</dbReference>
<dbReference type="AlphaFoldDB" id="A0A9N9K1K4"/>